<dbReference type="OrthoDB" id="441971at2759"/>
<dbReference type="AlphaFoldDB" id="A0A6J1PZQ4"/>
<dbReference type="SUPFAM" id="SSF53098">
    <property type="entry name" value="Ribonuclease H-like"/>
    <property type="match status" value="1"/>
</dbReference>
<dbReference type="PROSITE" id="PS50994">
    <property type="entry name" value="INTEGRASE"/>
    <property type="match status" value="1"/>
</dbReference>
<dbReference type="InterPro" id="IPR036397">
    <property type="entry name" value="RNaseH_sf"/>
</dbReference>
<feature type="domain" description="Integrase catalytic" evidence="1">
    <location>
        <begin position="1"/>
        <end position="75"/>
    </location>
</feature>
<dbReference type="GO" id="GO:0003676">
    <property type="term" value="F:nucleic acid binding"/>
    <property type="evidence" value="ECO:0007669"/>
    <property type="project" value="InterPro"/>
</dbReference>
<proteinExistence type="predicted"/>
<dbReference type="Gene3D" id="3.30.420.10">
    <property type="entry name" value="Ribonuclease H-like superfamily/Ribonuclease H"/>
    <property type="match status" value="1"/>
</dbReference>
<dbReference type="Proteomes" id="UP000504618">
    <property type="component" value="Unplaced"/>
</dbReference>
<feature type="non-terminal residue" evidence="3">
    <location>
        <position position="136"/>
    </location>
</feature>
<name>A0A6J1PZQ4_9HYME</name>
<accession>A0A6J1PZQ4</accession>
<gene>
    <name evidence="3" type="primary">LOC112456854</name>
</gene>
<protein>
    <submittedName>
        <fullName evidence="3">KRAB-A domain-containing protein 2-like</fullName>
    </submittedName>
</protein>
<dbReference type="InterPro" id="IPR012337">
    <property type="entry name" value="RNaseH-like_sf"/>
</dbReference>
<organism evidence="2 3">
    <name type="scientific">Temnothorax curvispinosus</name>
    <dbReference type="NCBI Taxonomy" id="300111"/>
    <lineage>
        <taxon>Eukaryota</taxon>
        <taxon>Metazoa</taxon>
        <taxon>Ecdysozoa</taxon>
        <taxon>Arthropoda</taxon>
        <taxon>Hexapoda</taxon>
        <taxon>Insecta</taxon>
        <taxon>Pterygota</taxon>
        <taxon>Neoptera</taxon>
        <taxon>Endopterygota</taxon>
        <taxon>Hymenoptera</taxon>
        <taxon>Apocrita</taxon>
        <taxon>Aculeata</taxon>
        <taxon>Formicoidea</taxon>
        <taxon>Formicidae</taxon>
        <taxon>Myrmicinae</taxon>
        <taxon>Temnothorax</taxon>
    </lineage>
</organism>
<keyword evidence="2" id="KW-1185">Reference proteome</keyword>
<sequence>MWPDLKIVHGKPRHSQSQGSVKRANRDVQDILVAWMEDNNLSKWSEGLRFCQWKKNTSWHSAIKQTPYEAMFGRKAHVGLQSSQLPSSVINDVVTKEEIEHIIDSTEVHNDNGSSENTNNTLIAEEVRENINCPEN</sequence>
<dbReference type="GeneID" id="112456854"/>
<evidence type="ECO:0000313" key="3">
    <source>
        <dbReference type="RefSeq" id="XP_024875382.1"/>
    </source>
</evidence>
<reference evidence="3" key="1">
    <citation type="submission" date="2025-08" db="UniProtKB">
        <authorList>
            <consortium name="RefSeq"/>
        </authorList>
    </citation>
    <scope>IDENTIFICATION</scope>
    <source>
        <tissue evidence="3">Whole body</tissue>
    </source>
</reference>
<dbReference type="RefSeq" id="XP_024875382.1">
    <property type="nucleotide sequence ID" value="XM_025019614.1"/>
</dbReference>
<dbReference type="InterPro" id="IPR001584">
    <property type="entry name" value="Integrase_cat-core"/>
</dbReference>
<dbReference type="GO" id="GO:0015074">
    <property type="term" value="P:DNA integration"/>
    <property type="evidence" value="ECO:0007669"/>
    <property type="project" value="InterPro"/>
</dbReference>
<evidence type="ECO:0000259" key="1">
    <source>
        <dbReference type="PROSITE" id="PS50994"/>
    </source>
</evidence>
<evidence type="ECO:0000313" key="2">
    <source>
        <dbReference type="Proteomes" id="UP000504618"/>
    </source>
</evidence>